<evidence type="ECO:0000313" key="3">
    <source>
        <dbReference type="Proteomes" id="UP000613160"/>
    </source>
</evidence>
<dbReference type="AlphaFoldDB" id="A0A916XXV1"/>
<feature type="signal peptide" evidence="1">
    <location>
        <begin position="1"/>
        <end position="25"/>
    </location>
</feature>
<keyword evidence="1" id="KW-0732">Signal</keyword>
<sequence>MRRLSTLVGSLVRAGFVAAAGTALAGCVYANAGVTTFSVESVPVTEIAPVVRTPDLEPSGPEIQYARDSVRAVFRRRDGERSQQFLAGYPDGYALCIRSAGRYALIIFQRRIFESQISQAADDTVILHRPDETAACRPVELWTKA</sequence>
<evidence type="ECO:0000313" key="2">
    <source>
        <dbReference type="EMBL" id="GGD18317.1"/>
    </source>
</evidence>
<dbReference type="Proteomes" id="UP000613160">
    <property type="component" value="Unassembled WGS sequence"/>
</dbReference>
<keyword evidence="3" id="KW-1185">Reference proteome</keyword>
<reference evidence="2" key="2">
    <citation type="submission" date="2020-09" db="EMBL/GenBank/DDBJ databases">
        <authorList>
            <person name="Sun Q."/>
            <person name="Zhou Y."/>
        </authorList>
    </citation>
    <scope>NUCLEOTIDE SEQUENCE</scope>
    <source>
        <strain evidence="2">CGMCC 1.15493</strain>
    </source>
</reference>
<reference evidence="2" key="1">
    <citation type="journal article" date="2014" name="Int. J. Syst. Evol. Microbiol.">
        <title>Complete genome sequence of Corynebacterium casei LMG S-19264T (=DSM 44701T), isolated from a smear-ripened cheese.</title>
        <authorList>
            <consortium name="US DOE Joint Genome Institute (JGI-PGF)"/>
            <person name="Walter F."/>
            <person name="Albersmeier A."/>
            <person name="Kalinowski J."/>
            <person name="Ruckert C."/>
        </authorList>
    </citation>
    <scope>NUCLEOTIDE SEQUENCE</scope>
    <source>
        <strain evidence="2">CGMCC 1.15493</strain>
    </source>
</reference>
<evidence type="ECO:0000256" key="1">
    <source>
        <dbReference type="SAM" id="SignalP"/>
    </source>
</evidence>
<dbReference type="EMBL" id="BMJJ01000004">
    <property type="protein sequence ID" value="GGD18317.1"/>
    <property type="molecule type" value="Genomic_DNA"/>
</dbReference>
<evidence type="ECO:0008006" key="4">
    <source>
        <dbReference type="Google" id="ProtNLM"/>
    </source>
</evidence>
<dbReference type="PROSITE" id="PS51257">
    <property type="entry name" value="PROKAR_LIPOPROTEIN"/>
    <property type="match status" value="1"/>
</dbReference>
<organism evidence="2 3">
    <name type="scientific">Aureimonas glaciei</name>
    <dbReference type="NCBI Taxonomy" id="1776957"/>
    <lineage>
        <taxon>Bacteria</taxon>
        <taxon>Pseudomonadati</taxon>
        <taxon>Pseudomonadota</taxon>
        <taxon>Alphaproteobacteria</taxon>
        <taxon>Hyphomicrobiales</taxon>
        <taxon>Aurantimonadaceae</taxon>
        <taxon>Aureimonas</taxon>
    </lineage>
</organism>
<gene>
    <name evidence="2" type="ORF">GCM10011335_21490</name>
</gene>
<comment type="caution">
    <text evidence="2">The sequence shown here is derived from an EMBL/GenBank/DDBJ whole genome shotgun (WGS) entry which is preliminary data.</text>
</comment>
<name>A0A916XXV1_9HYPH</name>
<proteinExistence type="predicted"/>
<dbReference type="RefSeq" id="WP_188850597.1">
    <property type="nucleotide sequence ID" value="NZ_BMJJ01000004.1"/>
</dbReference>
<accession>A0A916XXV1</accession>
<protein>
    <recommendedName>
        <fullName evidence="4">Lipoprotein</fullName>
    </recommendedName>
</protein>
<feature type="chain" id="PRO_5037869825" description="Lipoprotein" evidence="1">
    <location>
        <begin position="26"/>
        <end position="145"/>
    </location>
</feature>